<dbReference type="GeneID" id="39869000"/>
<feature type="region of interest" description="Disordered" evidence="1">
    <location>
        <begin position="78"/>
        <end position="112"/>
    </location>
</feature>
<dbReference type="OMA" id="VEPFYYT"/>
<reference evidence="2 3" key="1">
    <citation type="submission" date="2016-06" db="EMBL/GenBank/DDBJ databases">
        <authorList>
            <consortium name="Pathogen Informatics"/>
        </authorList>
    </citation>
    <scope>NUCLEOTIDE SEQUENCE [LARGE SCALE GENOMIC DNA]</scope>
</reference>
<feature type="compositionally biased region" description="Basic and acidic residues" evidence="1">
    <location>
        <begin position="86"/>
        <end position="100"/>
    </location>
</feature>
<keyword evidence="3" id="KW-1185">Reference proteome</keyword>
<name>A0A1D3PC60_PLAMA</name>
<evidence type="ECO:0000256" key="1">
    <source>
        <dbReference type="SAM" id="MobiDB-lite"/>
    </source>
</evidence>
<evidence type="ECO:0000313" key="2">
    <source>
        <dbReference type="EMBL" id="SCN12896.1"/>
    </source>
</evidence>
<dbReference type="KEGG" id="pmal:PMUG01_09047200"/>
<gene>
    <name evidence="2" type="primary">PmUG01_09047200</name>
    <name evidence="2" type="ORF">PMUG01_09047200</name>
</gene>
<proteinExistence type="predicted"/>
<accession>A0A1D3PC60</accession>
<evidence type="ECO:0000313" key="3">
    <source>
        <dbReference type="Proteomes" id="UP000219813"/>
    </source>
</evidence>
<dbReference type="OrthoDB" id="387505at2759"/>
<evidence type="ECO:0008006" key="4">
    <source>
        <dbReference type="Google" id="ProtNLM"/>
    </source>
</evidence>
<dbReference type="VEuPathDB" id="PlasmoDB:PmUG01_09047200"/>
<organism evidence="2 3">
    <name type="scientific">Plasmodium malariae</name>
    <dbReference type="NCBI Taxonomy" id="5858"/>
    <lineage>
        <taxon>Eukaryota</taxon>
        <taxon>Sar</taxon>
        <taxon>Alveolata</taxon>
        <taxon>Apicomplexa</taxon>
        <taxon>Aconoidasida</taxon>
        <taxon>Haemosporida</taxon>
        <taxon>Plasmodiidae</taxon>
        <taxon>Plasmodium</taxon>
        <taxon>Plasmodium (Plasmodium)</taxon>
    </lineage>
</organism>
<sequence>MVRSYASSPLILDTYDYTYLRPEMYNPLYYPLGVTWKYVLSSKSTGCFGSSKKYTVVPAAYHYPSYYYVYYYPCEVSKSSSSDNAVKTDKKKEKEVKDNETKEEEAKEETEKVSKKEVAKREYVYIDRGKWIRIYVEAPEPYYFASSLYVPYTYFFP</sequence>
<dbReference type="EMBL" id="LT594630">
    <property type="protein sequence ID" value="SCN12896.1"/>
    <property type="molecule type" value="Genomic_DNA"/>
</dbReference>
<protein>
    <recommendedName>
        <fullName evidence="4">Sporozoite surface protein essential for liver stage development</fullName>
    </recommendedName>
</protein>
<dbReference type="AlphaFoldDB" id="A0A1D3PC60"/>
<dbReference type="Proteomes" id="UP000219813">
    <property type="component" value="Chromosome 9"/>
</dbReference>
<dbReference type="RefSeq" id="XP_028861793.1">
    <property type="nucleotide sequence ID" value="XM_029005178.1"/>
</dbReference>